<proteinExistence type="predicted"/>
<dbReference type="KEGG" id="tuz:TUZN_1860"/>
<keyword evidence="2" id="KW-1185">Reference proteome</keyword>
<protein>
    <submittedName>
        <fullName evidence="1">Uncharacterized protein</fullName>
    </submittedName>
</protein>
<sequence>MAVRAEGSKKADCLILEVDYSRDRPNDWTKQVLRYARIRSRKLVVLARGGSASVFLADLRALSADNMDFPVRMYNDISVEEAAAMEKCSTYEVRSLGDIINLVAGR</sequence>
<dbReference type="GeneID" id="10361373"/>
<dbReference type="OrthoDB" id="28298at2157"/>
<name>F2L408_THEU7</name>
<reference key="2">
    <citation type="submission" date="2011-03" db="EMBL/GenBank/DDBJ databases">
        <title>Complete genome sequence of the thermoacidophilic crenarchaeon Thermoproteus uzoniensis 768-20.</title>
        <authorList>
            <person name="Mardanov A.V."/>
            <person name="Gumerov V.M."/>
            <person name="Beletsky A.V."/>
            <person name="Prokofeva M.I."/>
            <person name="Bonch-Osmolovskaya E.A."/>
            <person name="Ravin N.V."/>
            <person name="Skryabin K.G."/>
        </authorList>
    </citation>
    <scope>NUCLEOTIDE SEQUENCE</scope>
    <source>
        <strain>768-20</strain>
    </source>
</reference>
<dbReference type="EMBL" id="CP002590">
    <property type="protein sequence ID" value="AEA13320.1"/>
    <property type="molecule type" value="Genomic_DNA"/>
</dbReference>
<dbReference type="eggNOG" id="arCOG05673">
    <property type="taxonomic scope" value="Archaea"/>
</dbReference>
<dbReference type="RefSeq" id="WP_013680655.1">
    <property type="nucleotide sequence ID" value="NC_015315.1"/>
</dbReference>
<evidence type="ECO:0000313" key="2">
    <source>
        <dbReference type="Proteomes" id="UP000008138"/>
    </source>
</evidence>
<evidence type="ECO:0000313" key="1">
    <source>
        <dbReference type="EMBL" id="AEA13320.1"/>
    </source>
</evidence>
<accession>F2L408</accession>
<organism evidence="1 2">
    <name type="scientific">Thermoproteus uzoniensis (strain 768-20)</name>
    <dbReference type="NCBI Taxonomy" id="999630"/>
    <lineage>
        <taxon>Archaea</taxon>
        <taxon>Thermoproteota</taxon>
        <taxon>Thermoprotei</taxon>
        <taxon>Thermoproteales</taxon>
        <taxon>Thermoproteaceae</taxon>
        <taxon>Thermoproteus</taxon>
    </lineage>
</organism>
<reference evidence="1 2" key="1">
    <citation type="journal article" date="2011" name="J. Bacteriol.">
        <title>Complete genome sequence of the thermoacidophilic crenarchaeon Thermoproteus uzoniensis 768-20.</title>
        <authorList>
            <person name="Mardanov A.V."/>
            <person name="Gumerov V.M."/>
            <person name="Beletsky A.V."/>
            <person name="Prokofeva M.I."/>
            <person name="Bonch-Osmolovskaya E.A."/>
            <person name="Ravin N.V."/>
            <person name="Skryabin K.G."/>
        </authorList>
    </citation>
    <scope>NUCLEOTIDE SEQUENCE [LARGE SCALE GENOMIC DNA]</scope>
    <source>
        <strain evidence="1 2">768-20</strain>
    </source>
</reference>
<dbReference type="HOGENOM" id="CLU_2476155_0_0_2"/>
<dbReference type="Proteomes" id="UP000008138">
    <property type="component" value="Chromosome"/>
</dbReference>
<dbReference type="AlphaFoldDB" id="F2L408"/>
<gene>
    <name evidence="1" type="ordered locus">TUZN_1860</name>
</gene>
<dbReference type="STRING" id="999630.TUZN_1860"/>